<reference evidence="3" key="1">
    <citation type="submission" date="2013-09" db="EMBL/GenBank/DDBJ databases">
        <title>The Genome Sequence of Anopheles maculatus species B.</title>
        <authorList>
            <consortium name="The Broad Institute Genomics Platform"/>
            <person name="Neafsey D.E."/>
            <person name="Besansky N."/>
            <person name="Howell P."/>
            <person name="Walton C."/>
            <person name="Young S.K."/>
            <person name="Zeng Q."/>
            <person name="Gargeya S."/>
            <person name="Fitzgerald M."/>
            <person name="Haas B."/>
            <person name="Abouelleil A."/>
            <person name="Allen A.W."/>
            <person name="Alvarado L."/>
            <person name="Arachchi H.M."/>
            <person name="Berlin A.M."/>
            <person name="Chapman S.B."/>
            <person name="Gainer-Dewar J."/>
            <person name="Goldberg J."/>
            <person name="Griggs A."/>
            <person name="Gujja S."/>
            <person name="Hansen M."/>
            <person name="Howarth C."/>
            <person name="Imamovic A."/>
            <person name="Ireland A."/>
            <person name="Larimer J."/>
            <person name="McCowan C."/>
            <person name="Murphy C."/>
            <person name="Pearson M."/>
            <person name="Poon T.W."/>
            <person name="Priest M."/>
            <person name="Roberts A."/>
            <person name="Saif S."/>
            <person name="Shea T."/>
            <person name="Sisk P."/>
            <person name="Sykes S."/>
            <person name="Wortman J."/>
            <person name="Nusbaum C."/>
            <person name="Birren B."/>
        </authorList>
    </citation>
    <scope>NUCLEOTIDE SEQUENCE [LARGE SCALE GENOMIC DNA]</scope>
    <source>
        <strain evidence="3">maculatus3</strain>
    </source>
</reference>
<dbReference type="AlphaFoldDB" id="A0A182TBA5"/>
<name>A0A182TBA5_9DIPT</name>
<feature type="region of interest" description="Disordered" evidence="1">
    <location>
        <begin position="1"/>
        <end position="27"/>
    </location>
</feature>
<dbReference type="VEuPathDB" id="VectorBase:AMAM023391"/>
<dbReference type="EnsemblMetazoa" id="AMAM023391-RA">
    <property type="protein sequence ID" value="AMAM023391-PA"/>
    <property type="gene ID" value="AMAM023391"/>
</dbReference>
<keyword evidence="3" id="KW-1185">Reference proteome</keyword>
<reference evidence="2" key="2">
    <citation type="submission" date="2020-05" db="UniProtKB">
        <authorList>
            <consortium name="EnsemblMetazoa"/>
        </authorList>
    </citation>
    <scope>IDENTIFICATION</scope>
    <source>
        <strain evidence="2">maculatus3</strain>
    </source>
</reference>
<protein>
    <submittedName>
        <fullName evidence="2">Uncharacterized protein</fullName>
    </submittedName>
</protein>
<organism evidence="2 3">
    <name type="scientific">Anopheles maculatus</name>
    <dbReference type="NCBI Taxonomy" id="74869"/>
    <lineage>
        <taxon>Eukaryota</taxon>
        <taxon>Metazoa</taxon>
        <taxon>Ecdysozoa</taxon>
        <taxon>Arthropoda</taxon>
        <taxon>Hexapoda</taxon>
        <taxon>Insecta</taxon>
        <taxon>Pterygota</taxon>
        <taxon>Neoptera</taxon>
        <taxon>Endopterygota</taxon>
        <taxon>Diptera</taxon>
        <taxon>Nematocera</taxon>
        <taxon>Culicoidea</taxon>
        <taxon>Culicidae</taxon>
        <taxon>Anophelinae</taxon>
        <taxon>Anopheles</taxon>
        <taxon>Anopheles maculatus group</taxon>
    </lineage>
</organism>
<sequence length="102" mass="11812">MYKKLPGSSMEYDQQHMRDEETSRANKRHHYAVHHNADGPVQKTPITQASSISTEQYFRPKDGLHLQTGWILRHLLLPKSTMHTKNEKKIFLSSNTAKVRAT</sequence>
<evidence type="ECO:0000313" key="3">
    <source>
        <dbReference type="Proteomes" id="UP000075901"/>
    </source>
</evidence>
<evidence type="ECO:0000256" key="1">
    <source>
        <dbReference type="SAM" id="MobiDB-lite"/>
    </source>
</evidence>
<accession>A0A182TBA5</accession>
<proteinExistence type="predicted"/>
<feature type="compositionally biased region" description="Basic and acidic residues" evidence="1">
    <location>
        <begin position="13"/>
        <end position="24"/>
    </location>
</feature>
<dbReference type="Proteomes" id="UP000075901">
    <property type="component" value="Unassembled WGS sequence"/>
</dbReference>
<evidence type="ECO:0000313" key="2">
    <source>
        <dbReference type="EnsemblMetazoa" id="AMAM023391-PA"/>
    </source>
</evidence>